<feature type="binding site" evidence="8">
    <location>
        <position position="80"/>
    </location>
    <ligand>
        <name>[4Fe-4S] cluster</name>
        <dbReference type="ChEBI" id="CHEBI:49883"/>
        <label>2</label>
    </ligand>
</feature>
<keyword evidence="3 8" id="KW-0479">Metal-binding</keyword>
<evidence type="ECO:0000256" key="4">
    <source>
        <dbReference type="ARBA" id="ARBA00022737"/>
    </source>
</evidence>
<dbReference type="EMBL" id="UGGZ01000001">
    <property type="protein sequence ID" value="STO38995.1"/>
    <property type="molecule type" value="Genomic_DNA"/>
</dbReference>
<evidence type="ECO:0000256" key="5">
    <source>
        <dbReference type="ARBA" id="ARBA00022982"/>
    </source>
</evidence>
<dbReference type="InterPro" id="IPR017896">
    <property type="entry name" value="4Fe4S_Fe-S-bd"/>
</dbReference>
<feature type="binding site" evidence="8">
    <location>
        <position position="152"/>
    </location>
    <ligand>
        <name>[4Fe-4S] cluster</name>
        <dbReference type="ChEBI" id="CHEBI:49883"/>
        <label>3</label>
    </ligand>
</feature>
<comment type="similarity">
    <text evidence="8">Belongs to the NapF family.</text>
</comment>
<evidence type="ECO:0000313" key="15">
    <source>
        <dbReference type="Proteomes" id="UP000254232"/>
    </source>
</evidence>
<dbReference type="PANTHER" id="PTHR43687">
    <property type="entry name" value="ADENYLYLSULFATE REDUCTASE, BETA SUBUNIT"/>
    <property type="match status" value="1"/>
</dbReference>
<keyword evidence="7 8" id="KW-0411">Iron-sulfur</keyword>
<dbReference type="GeneID" id="77263102"/>
<reference evidence="11 14" key="2">
    <citation type="submission" date="2014-11" db="EMBL/GenBank/DDBJ databases">
        <title>Pan-genome of Gallibacterium spp.</title>
        <authorList>
            <person name="Kudirkiene E."/>
            <person name="Bojesen A.M."/>
        </authorList>
    </citation>
    <scope>NUCLEOTIDE SEQUENCE [LARGE SCALE GENOMIC DNA]</scope>
    <source>
        <strain evidence="11 14">F 279</strain>
    </source>
</reference>
<dbReference type="EMBL" id="JTJO01000011">
    <property type="protein sequence ID" value="OBX00366.1"/>
    <property type="molecule type" value="Genomic_DNA"/>
</dbReference>
<proteinExistence type="inferred from homology"/>
<feature type="binding site" evidence="8">
    <location>
        <position position="42"/>
    </location>
    <ligand>
        <name>[4Fe-4S] cluster</name>
        <dbReference type="ChEBI" id="CHEBI:49883"/>
        <label>1</label>
    </ligand>
</feature>
<dbReference type="CDD" id="cd10564">
    <property type="entry name" value="NapF_like"/>
    <property type="match status" value="1"/>
</dbReference>
<evidence type="ECO:0000256" key="8">
    <source>
        <dbReference type="HAMAP-Rule" id="MF_02201"/>
    </source>
</evidence>
<dbReference type="HAMAP" id="MF_02201">
    <property type="entry name" value="NapF"/>
    <property type="match status" value="1"/>
</dbReference>
<reference evidence="12 15" key="3">
    <citation type="submission" date="2018-06" db="EMBL/GenBank/DDBJ databases">
        <authorList>
            <consortium name="Pathogen Informatics"/>
            <person name="Doyle S."/>
        </authorList>
    </citation>
    <scope>NUCLEOTIDE SEQUENCE [LARGE SCALE GENOMIC DNA]</scope>
    <source>
        <strain evidence="12 15">NCTC11413</strain>
    </source>
</reference>
<feature type="binding site" evidence="8">
    <location>
        <position position="149"/>
    </location>
    <ligand>
        <name>[4Fe-4S] cluster</name>
        <dbReference type="ChEBI" id="CHEBI:49883"/>
        <label>3</label>
    </ligand>
</feature>
<feature type="binding site" evidence="8">
    <location>
        <position position="84"/>
    </location>
    <ligand>
        <name>[4Fe-4S] cluster</name>
        <dbReference type="ChEBI" id="CHEBI:49883"/>
        <label>2</label>
    </ligand>
</feature>
<evidence type="ECO:0000256" key="7">
    <source>
        <dbReference type="ARBA" id="ARBA00023014"/>
    </source>
</evidence>
<feature type="binding site" evidence="8">
    <location>
        <position position="52"/>
    </location>
    <ligand>
        <name>[4Fe-4S] cluster</name>
        <dbReference type="ChEBI" id="CHEBI:49883"/>
        <label>1</label>
    </ligand>
</feature>
<organism evidence="10 13">
    <name type="scientific">Gallibacterium anatis</name>
    <dbReference type="NCBI Taxonomy" id="750"/>
    <lineage>
        <taxon>Bacteria</taxon>
        <taxon>Pseudomonadati</taxon>
        <taxon>Pseudomonadota</taxon>
        <taxon>Gammaproteobacteria</taxon>
        <taxon>Pasteurellales</taxon>
        <taxon>Pasteurellaceae</taxon>
        <taxon>Gallibacterium</taxon>
    </lineage>
</organism>
<feature type="binding site" evidence="8">
    <location>
        <position position="77"/>
    </location>
    <ligand>
        <name>[4Fe-4S] cluster</name>
        <dbReference type="ChEBI" id="CHEBI:49883"/>
        <label>2</label>
    </ligand>
</feature>
<feature type="domain" description="4Fe-4S ferredoxin-type" evidence="9">
    <location>
        <begin position="137"/>
        <end position="166"/>
    </location>
</feature>
<dbReference type="GO" id="GO:0051539">
    <property type="term" value="F:4 iron, 4 sulfur cluster binding"/>
    <property type="evidence" value="ECO:0007669"/>
    <property type="project" value="UniProtKB-UniRule"/>
</dbReference>
<keyword evidence="1" id="KW-0813">Transport</keyword>
<evidence type="ECO:0000256" key="2">
    <source>
        <dbReference type="ARBA" id="ARBA00022485"/>
    </source>
</evidence>
<dbReference type="GO" id="GO:0046872">
    <property type="term" value="F:metal ion binding"/>
    <property type="evidence" value="ECO:0007669"/>
    <property type="project" value="UniProtKB-KW"/>
</dbReference>
<name>A0A0A2XB08_9PAST</name>
<comment type="cofactor">
    <cofactor evidence="8">
        <name>[4Fe-4S] cluster</name>
        <dbReference type="ChEBI" id="CHEBI:49883"/>
    </cofactor>
</comment>
<dbReference type="PROSITE" id="PS51379">
    <property type="entry name" value="4FE4S_FER_2"/>
    <property type="match status" value="3"/>
</dbReference>
<evidence type="ECO:0000313" key="11">
    <source>
        <dbReference type="EMBL" id="OBX00366.1"/>
    </source>
</evidence>
<keyword evidence="2 8" id="KW-0004">4Fe-4S</keyword>
<accession>A0A0A2XB08</accession>
<dbReference type="EMBL" id="JPXS01000035">
    <property type="protein sequence ID" value="KGQ31113.1"/>
    <property type="molecule type" value="Genomic_DNA"/>
</dbReference>
<dbReference type="SUPFAM" id="SSF54862">
    <property type="entry name" value="4Fe-4S ferredoxins"/>
    <property type="match status" value="1"/>
</dbReference>
<comment type="subunit">
    <text evidence="8">Interacts with the cytoplasmic NapA precursor.</text>
</comment>
<keyword evidence="8" id="KW-0963">Cytoplasm</keyword>
<dbReference type="OrthoDB" id="9808559at2"/>
<evidence type="ECO:0000259" key="9">
    <source>
        <dbReference type="PROSITE" id="PS51379"/>
    </source>
</evidence>
<evidence type="ECO:0000313" key="12">
    <source>
        <dbReference type="EMBL" id="STO38995.1"/>
    </source>
</evidence>
<dbReference type="Gene3D" id="3.30.70.20">
    <property type="match status" value="2"/>
</dbReference>
<dbReference type="Proteomes" id="UP000030526">
    <property type="component" value="Unassembled WGS sequence"/>
</dbReference>
<dbReference type="PATRIC" id="fig|750.21.peg.1102"/>
<dbReference type="Proteomes" id="UP000092643">
    <property type="component" value="Unassembled WGS sequence"/>
</dbReference>
<dbReference type="AlphaFoldDB" id="A0A0A2XB08"/>
<dbReference type="RefSeq" id="WP_018345501.1">
    <property type="nucleotide sequence ID" value="NZ_AP035889.1"/>
</dbReference>
<dbReference type="InterPro" id="IPR017900">
    <property type="entry name" value="4Fe4S_Fe_S_CS"/>
</dbReference>
<evidence type="ECO:0000313" key="10">
    <source>
        <dbReference type="EMBL" id="KGQ31113.1"/>
    </source>
</evidence>
<evidence type="ECO:0000313" key="14">
    <source>
        <dbReference type="Proteomes" id="UP000092643"/>
    </source>
</evidence>
<dbReference type="Pfam" id="PF12838">
    <property type="entry name" value="Fer4_7"/>
    <property type="match status" value="2"/>
</dbReference>
<dbReference type="PANTHER" id="PTHR43687:SF6">
    <property type="entry name" value="L-ASPARTATE SEMIALDEHYDE SULFURTRANSFERASE IRON-SULFUR SUBUNIT"/>
    <property type="match status" value="1"/>
</dbReference>
<protein>
    <recommendedName>
        <fullName evidence="8">Ferredoxin-type protein NapF</fullName>
    </recommendedName>
</protein>
<comment type="subcellular location">
    <subcellularLocation>
        <location evidence="8">Cytoplasm</location>
    </subcellularLocation>
</comment>
<dbReference type="GO" id="GO:0005737">
    <property type="term" value="C:cytoplasm"/>
    <property type="evidence" value="ECO:0007669"/>
    <property type="project" value="UniProtKB-SubCell"/>
</dbReference>
<evidence type="ECO:0000313" key="13">
    <source>
        <dbReference type="Proteomes" id="UP000030526"/>
    </source>
</evidence>
<gene>
    <name evidence="8" type="primary">napF</name>
    <name evidence="10" type="ORF">JP32_07245</name>
    <name evidence="12" type="ORF">NCTC11413_02155</name>
    <name evidence="11" type="ORF">QV03_02220</name>
</gene>
<feature type="domain" description="4Fe-4S ferredoxin-type" evidence="9">
    <location>
        <begin position="65"/>
        <end position="94"/>
    </location>
</feature>
<feature type="binding site" evidence="8">
    <location>
        <position position="74"/>
    </location>
    <ligand>
        <name>[4Fe-4S] cluster</name>
        <dbReference type="ChEBI" id="CHEBI:49883"/>
        <label>2</label>
    </ligand>
</feature>
<dbReference type="NCBIfam" id="TIGR00402">
    <property type="entry name" value="napF"/>
    <property type="match status" value="1"/>
</dbReference>
<dbReference type="InterPro" id="IPR050572">
    <property type="entry name" value="Fe-S_Ferredoxin"/>
</dbReference>
<keyword evidence="6 8" id="KW-0408">Iron</keyword>
<dbReference type="Proteomes" id="UP000254232">
    <property type="component" value="Unassembled WGS sequence"/>
</dbReference>
<evidence type="ECO:0000256" key="3">
    <source>
        <dbReference type="ARBA" id="ARBA00022723"/>
    </source>
</evidence>
<dbReference type="InterPro" id="IPR004496">
    <property type="entry name" value="NapF"/>
</dbReference>
<feature type="binding site" evidence="8">
    <location>
        <position position="146"/>
    </location>
    <ligand>
        <name>[4Fe-4S] cluster</name>
        <dbReference type="ChEBI" id="CHEBI:49883"/>
        <label>3</label>
    </ligand>
</feature>
<keyword evidence="5" id="KW-0249">Electron transport</keyword>
<keyword evidence="4 8" id="KW-0677">Repeat</keyword>
<evidence type="ECO:0000256" key="6">
    <source>
        <dbReference type="ARBA" id="ARBA00023004"/>
    </source>
</evidence>
<evidence type="ECO:0000256" key="1">
    <source>
        <dbReference type="ARBA" id="ARBA00022448"/>
    </source>
</evidence>
<feature type="binding site" evidence="8">
    <location>
        <position position="156"/>
    </location>
    <ligand>
        <name>[4Fe-4S] cluster</name>
        <dbReference type="ChEBI" id="CHEBI:49883"/>
        <label>3</label>
    </ligand>
</feature>
<reference evidence="10 13" key="1">
    <citation type="submission" date="2014-08" db="EMBL/GenBank/DDBJ databases">
        <title>Chaperone-usher fimbriae in a diverse selection of Gallibacterium genomes.</title>
        <authorList>
            <person name="Kudirkiene E."/>
            <person name="Bager R.J."/>
            <person name="Johnson T.J."/>
            <person name="Bojesen A.M."/>
        </authorList>
    </citation>
    <scope>NUCLEOTIDE SEQUENCE [LARGE SCALE GENOMIC DNA]</scope>
    <source>
        <strain evidence="10 13">20558/3kl.</strain>
    </source>
</reference>
<dbReference type="PROSITE" id="PS00198">
    <property type="entry name" value="4FE4S_FER_1"/>
    <property type="match status" value="2"/>
</dbReference>
<feature type="domain" description="4Fe-4S ferredoxin-type" evidence="9">
    <location>
        <begin position="33"/>
        <end position="62"/>
    </location>
</feature>
<comment type="function">
    <text evidence="8">Could be involved in the maturation of NapA, the catalytic subunit of the periplasmic nitrate reductase, before its export into the periplasm.</text>
</comment>
<feature type="binding site" evidence="8">
    <location>
        <position position="48"/>
    </location>
    <ligand>
        <name>[4Fe-4S] cluster</name>
        <dbReference type="ChEBI" id="CHEBI:49883"/>
        <label>1</label>
    </ligand>
</feature>
<feature type="binding site" evidence="8">
    <location>
        <position position="45"/>
    </location>
    <ligand>
        <name>[4Fe-4S] cluster</name>
        <dbReference type="ChEBI" id="CHEBI:49883"/>
        <label>1</label>
    </ligand>
</feature>
<sequence>MQNIDLSRRKFLSGKIREATTVVNKKTILPPWADSEIFFQQCTQCGDCIAQCETQVLIKDERGFPQVSFQQAECTFCQKCVEACQQPIFRPTTTEAWQHKISIADNCLTNKQVECRSCQDSCEWRAIFFKPMLGKVAQPQLDLQSCNGCGACVAACPVQAISMLVQNQI</sequence>